<accession>A0ACB9C8I2</accession>
<evidence type="ECO:0000313" key="1">
    <source>
        <dbReference type="EMBL" id="KAI3730545.1"/>
    </source>
</evidence>
<proteinExistence type="predicted"/>
<reference evidence="1 2" key="2">
    <citation type="journal article" date="2022" name="Mol. Ecol. Resour.">
        <title>The genomes of chicory, endive, great burdock and yacon provide insights into Asteraceae paleo-polyploidization history and plant inulin production.</title>
        <authorList>
            <person name="Fan W."/>
            <person name="Wang S."/>
            <person name="Wang H."/>
            <person name="Wang A."/>
            <person name="Jiang F."/>
            <person name="Liu H."/>
            <person name="Zhao H."/>
            <person name="Xu D."/>
            <person name="Zhang Y."/>
        </authorList>
    </citation>
    <scope>NUCLEOTIDE SEQUENCE [LARGE SCALE GENOMIC DNA]</scope>
    <source>
        <strain evidence="2">cv. Yunnan</strain>
        <tissue evidence="1">Leaves</tissue>
    </source>
</reference>
<organism evidence="1 2">
    <name type="scientific">Smallanthus sonchifolius</name>
    <dbReference type="NCBI Taxonomy" id="185202"/>
    <lineage>
        <taxon>Eukaryota</taxon>
        <taxon>Viridiplantae</taxon>
        <taxon>Streptophyta</taxon>
        <taxon>Embryophyta</taxon>
        <taxon>Tracheophyta</taxon>
        <taxon>Spermatophyta</taxon>
        <taxon>Magnoliopsida</taxon>
        <taxon>eudicotyledons</taxon>
        <taxon>Gunneridae</taxon>
        <taxon>Pentapetalae</taxon>
        <taxon>asterids</taxon>
        <taxon>campanulids</taxon>
        <taxon>Asterales</taxon>
        <taxon>Asteraceae</taxon>
        <taxon>Asteroideae</taxon>
        <taxon>Heliantheae alliance</taxon>
        <taxon>Millerieae</taxon>
        <taxon>Smallanthus</taxon>
    </lineage>
</organism>
<comment type="caution">
    <text evidence="1">The sequence shown here is derived from an EMBL/GenBank/DDBJ whole genome shotgun (WGS) entry which is preliminary data.</text>
</comment>
<sequence>MDWIVTATIGYKISAQEEKYKQIANPNSLSASRKQYHRRLNDAVNHRLRPTSADSHIPGGSVTSIRSLFTTRLLDYR</sequence>
<keyword evidence="2" id="KW-1185">Reference proteome</keyword>
<evidence type="ECO:0000313" key="2">
    <source>
        <dbReference type="Proteomes" id="UP001056120"/>
    </source>
</evidence>
<protein>
    <submittedName>
        <fullName evidence="1">Uncharacterized protein</fullName>
    </submittedName>
</protein>
<name>A0ACB9C8I2_9ASTR</name>
<reference evidence="2" key="1">
    <citation type="journal article" date="2022" name="Mol. Ecol. Resour.">
        <title>The genomes of chicory, endive, great burdock and yacon provide insights into Asteraceae palaeo-polyploidization history and plant inulin production.</title>
        <authorList>
            <person name="Fan W."/>
            <person name="Wang S."/>
            <person name="Wang H."/>
            <person name="Wang A."/>
            <person name="Jiang F."/>
            <person name="Liu H."/>
            <person name="Zhao H."/>
            <person name="Xu D."/>
            <person name="Zhang Y."/>
        </authorList>
    </citation>
    <scope>NUCLEOTIDE SEQUENCE [LARGE SCALE GENOMIC DNA]</scope>
    <source>
        <strain evidence="2">cv. Yunnan</strain>
    </source>
</reference>
<dbReference type="Proteomes" id="UP001056120">
    <property type="component" value="Linkage Group LG21"/>
</dbReference>
<dbReference type="EMBL" id="CM042038">
    <property type="protein sequence ID" value="KAI3730545.1"/>
    <property type="molecule type" value="Genomic_DNA"/>
</dbReference>
<gene>
    <name evidence="1" type="ORF">L1987_61716</name>
</gene>